<proteinExistence type="predicted"/>
<dbReference type="EMBL" id="CP016303">
    <property type="protein sequence ID" value="ASX26741.1"/>
    <property type="molecule type" value="Genomic_DNA"/>
</dbReference>
<dbReference type="SUPFAM" id="SSF52540">
    <property type="entry name" value="P-loop containing nucleoside triphosphate hydrolases"/>
    <property type="match status" value="1"/>
</dbReference>
<evidence type="ECO:0000313" key="7">
    <source>
        <dbReference type="EMBL" id="ASX26741.1"/>
    </source>
</evidence>
<dbReference type="SUPFAM" id="SSF90123">
    <property type="entry name" value="ABC transporter transmembrane region"/>
    <property type="match status" value="1"/>
</dbReference>
<dbReference type="PANTHER" id="PTHR24221">
    <property type="entry name" value="ATP-BINDING CASSETTE SUB-FAMILY B"/>
    <property type="match status" value="1"/>
</dbReference>
<dbReference type="InterPro" id="IPR003439">
    <property type="entry name" value="ABC_transporter-like_ATP-bd"/>
</dbReference>
<dbReference type="PANTHER" id="PTHR24221:SF632">
    <property type="entry name" value="ATP-DEPENDENT LIPID A-CORE FLIPPASE"/>
    <property type="match status" value="1"/>
</dbReference>
<keyword evidence="5" id="KW-1133">Transmembrane helix</keyword>
<protein>
    <submittedName>
        <fullName evidence="7">Antibiotic ABC transporter ATP-binding protein</fullName>
    </submittedName>
</protein>
<dbReference type="AlphaFoldDB" id="A0A249DZ91"/>
<evidence type="ECO:0000256" key="6">
    <source>
        <dbReference type="ARBA" id="ARBA00023136"/>
    </source>
</evidence>
<evidence type="ECO:0000256" key="1">
    <source>
        <dbReference type="ARBA" id="ARBA00004651"/>
    </source>
</evidence>
<gene>
    <name evidence="7" type="ORF">BA171_06865</name>
</gene>
<dbReference type="GO" id="GO:0140359">
    <property type="term" value="F:ABC-type transporter activity"/>
    <property type="evidence" value="ECO:0007669"/>
    <property type="project" value="InterPro"/>
</dbReference>
<dbReference type="InterPro" id="IPR036640">
    <property type="entry name" value="ABC1_TM_sf"/>
</dbReference>
<dbReference type="GO" id="GO:0016887">
    <property type="term" value="F:ATP hydrolysis activity"/>
    <property type="evidence" value="ECO:0007669"/>
    <property type="project" value="InterPro"/>
</dbReference>
<evidence type="ECO:0000256" key="3">
    <source>
        <dbReference type="ARBA" id="ARBA00022741"/>
    </source>
</evidence>
<dbReference type="Gene3D" id="1.20.1560.10">
    <property type="entry name" value="ABC transporter type 1, transmembrane domain"/>
    <property type="match status" value="1"/>
</dbReference>
<dbReference type="RefSeq" id="WP_046493517.1">
    <property type="nucleotide sequence ID" value="NZ_CP016303.1"/>
</dbReference>
<dbReference type="GO" id="GO:0005524">
    <property type="term" value="F:ATP binding"/>
    <property type="evidence" value="ECO:0007669"/>
    <property type="project" value="UniProtKB-KW"/>
</dbReference>
<evidence type="ECO:0000256" key="4">
    <source>
        <dbReference type="ARBA" id="ARBA00022840"/>
    </source>
</evidence>
<reference evidence="8" key="1">
    <citation type="submission" date="2016-06" db="EMBL/GenBank/DDBJ databases">
        <authorList>
            <person name="Chen W."/>
            <person name="Hasegawa D.K."/>
        </authorList>
    </citation>
    <scope>NUCLEOTIDE SEQUENCE [LARGE SCALE GENOMIC DNA]</scope>
    <source>
        <strain evidence="8">MEAM1</strain>
    </source>
</reference>
<dbReference type="InterPro" id="IPR011527">
    <property type="entry name" value="ABC1_TM_dom"/>
</dbReference>
<dbReference type="InterPro" id="IPR027417">
    <property type="entry name" value="P-loop_NTPase"/>
</dbReference>
<name>A0A249DZ91_9ENTR</name>
<dbReference type="OrthoDB" id="9787557at2"/>
<accession>A0A249DZ91</accession>
<dbReference type="GO" id="GO:0034040">
    <property type="term" value="F:ATPase-coupled lipid transmembrane transporter activity"/>
    <property type="evidence" value="ECO:0007669"/>
    <property type="project" value="TreeGrafter"/>
</dbReference>
<dbReference type="GO" id="GO:0005886">
    <property type="term" value="C:plasma membrane"/>
    <property type="evidence" value="ECO:0007669"/>
    <property type="project" value="UniProtKB-SubCell"/>
</dbReference>
<reference evidence="7 8" key="2">
    <citation type="submission" date="2017-09" db="EMBL/GenBank/DDBJ databases">
        <title>The genome of whitefly Bemisia tabaci, a global crop pest, provides novel insights into virus transmission, host adaptation and insecticide resistance.</title>
        <authorList>
            <person name="Kaur N."/>
            <person name="Kliot A."/>
            <person name="Pinheiro P.V."/>
            <person name="Luan J."/>
            <person name="Zheng Y."/>
            <person name="Liu W."/>
            <person name="Sun H."/>
            <person name="Yang X."/>
            <person name="Xu Y."/>
            <person name="Luo Y."/>
            <person name="Kruse A."/>
            <person name="Fisher T.W."/>
            <person name="Nelson D.R."/>
            <person name="Elimelech M."/>
            <person name="MacCoss M."/>
            <person name="Johnson R."/>
            <person name="Cohen E."/>
            <person name="Hunter W.B."/>
            <person name="Brown J.K."/>
            <person name="Jander G."/>
            <person name="Cilia M."/>
            <person name="Douglas A.E."/>
            <person name="Ghanim M."/>
            <person name="Simmons A.M."/>
            <person name="Wintermantel W.M."/>
            <person name="Ling K.-S."/>
            <person name="Fei Z."/>
        </authorList>
    </citation>
    <scope>NUCLEOTIDE SEQUENCE [LARGE SCALE GENOMIC DNA]</scope>
    <source>
        <strain evidence="7 8">MEAM1</strain>
    </source>
</reference>
<keyword evidence="3" id="KW-0547">Nucleotide-binding</keyword>
<dbReference type="Proteomes" id="UP000216438">
    <property type="component" value="Chromosome"/>
</dbReference>
<keyword evidence="4 7" id="KW-0067">ATP-binding</keyword>
<comment type="subcellular location">
    <subcellularLocation>
        <location evidence="1">Cell membrane</location>
        <topology evidence="1">Multi-pass membrane protein</topology>
    </subcellularLocation>
</comment>
<organism evidence="7 8">
    <name type="scientific">Candidatus Hamiltonella defensa</name>
    <name type="common">Bemisia tabaci</name>
    <dbReference type="NCBI Taxonomy" id="672795"/>
    <lineage>
        <taxon>Bacteria</taxon>
        <taxon>Pseudomonadati</taxon>
        <taxon>Pseudomonadota</taxon>
        <taxon>Gammaproteobacteria</taxon>
        <taxon>Enterobacterales</taxon>
        <taxon>Enterobacteriaceae</taxon>
        <taxon>aphid secondary symbionts</taxon>
        <taxon>Candidatus Williamhamiltonella</taxon>
    </lineage>
</organism>
<keyword evidence="2" id="KW-0812">Transmembrane</keyword>
<dbReference type="InterPro" id="IPR003593">
    <property type="entry name" value="AAA+_ATPase"/>
</dbReference>
<evidence type="ECO:0000256" key="5">
    <source>
        <dbReference type="ARBA" id="ARBA00022989"/>
    </source>
</evidence>
<evidence type="ECO:0000313" key="8">
    <source>
        <dbReference type="Proteomes" id="UP000216438"/>
    </source>
</evidence>
<dbReference type="SMART" id="SM00382">
    <property type="entry name" value="AAA"/>
    <property type="match status" value="1"/>
</dbReference>
<dbReference type="PROSITE" id="PS50929">
    <property type="entry name" value="ABC_TM1F"/>
    <property type="match status" value="1"/>
</dbReference>
<dbReference type="Gene3D" id="3.40.50.300">
    <property type="entry name" value="P-loop containing nucleotide triphosphate hydrolases"/>
    <property type="match status" value="1"/>
</dbReference>
<sequence length="687" mass="77705">MRKKPESYYLAAEDALSLVAKSINIKIDVDKNELEHLFKQYDRNNINDTVKLKNFFLSLGLVLQEVHFNGSEDLLNEAMPIILLTPDMKWMACIGGGKKFKLIEAGGQICEVSLSAERLALISAFRLQPLQKVVDGIRVINILRQALSTNKIFYSKYFFSSFFMALFALTIPVFSNLYYDKLVPSASTASLFGIVFIAALFIIFEFILRSSKDIYQSIISRKDDVDIDVSFLEAVIYNKKKDGRSMSSAFVLWHEFQKVKQVLLNTVFQRLADIPLLIIFILVIYLNVGWVVFIPIFMFLFSILIAFIHHHYTYSLIEKQKKVQKNRNVFMTEVFYSIKMIHTLNNKNLLLDWVNSSNQQSYLNLRIRKFTLFYQSMLASISSVSHISIMVIAFFMVINGSVTTGAIVSSVIVSGRISGIISHFSSMVVSLLSAEKTAKDLIAFFENNKKNKPTLQSISHCSGQISLMGVSYQYHPQSPSVISNLSLDIPAGQRVVILGDSGAGKSSLLTLLSGYISPSEGVILYDGYNLNHLSQSFFSQQLSVVTAHDVLFTGTIESNFALKAHSDRERILQALALTNCNFILQHPMGLRFPVNFMARNLSSGQQQQLLIARSLSSDASIFLWDEPTSNIDENTEKKIFENLDTFMTAKTLLTVTHRRNLIKYFDRVLVMQNGQITRDCSPEKLML</sequence>
<dbReference type="Pfam" id="PF00005">
    <property type="entry name" value="ABC_tran"/>
    <property type="match status" value="1"/>
</dbReference>
<dbReference type="PROSITE" id="PS50893">
    <property type="entry name" value="ABC_TRANSPORTER_2"/>
    <property type="match status" value="1"/>
</dbReference>
<dbReference type="InterPro" id="IPR039421">
    <property type="entry name" value="Type_1_exporter"/>
</dbReference>
<evidence type="ECO:0000256" key="2">
    <source>
        <dbReference type="ARBA" id="ARBA00022692"/>
    </source>
</evidence>
<keyword evidence="6" id="KW-0472">Membrane</keyword>